<dbReference type="Pfam" id="PF13181">
    <property type="entry name" value="TPR_8"/>
    <property type="match status" value="1"/>
</dbReference>
<evidence type="ECO:0000256" key="2">
    <source>
        <dbReference type="SAM" id="MobiDB-lite"/>
    </source>
</evidence>
<dbReference type="InterPro" id="IPR019734">
    <property type="entry name" value="TPR_rpt"/>
</dbReference>
<organism evidence="3 4">
    <name type="scientific">Aspergillus sclerotialis</name>
    <dbReference type="NCBI Taxonomy" id="2070753"/>
    <lineage>
        <taxon>Eukaryota</taxon>
        <taxon>Fungi</taxon>
        <taxon>Dikarya</taxon>
        <taxon>Ascomycota</taxon>
        <taxon>Pezizomycotina</taxon>
        <taxon>Eurotiomycetes</taxon>
        <taxon>Eurotiomycetidae</taxon>
        <taxon>Eurotiales</taxon>
        <taxon>Aspergillaceae</taxon>
        <taxon>Aspergillus</taxon>
        <taxon>Aspergillus subgen. Polypaecilum</taxon>
    </lineage>
</organism>
<dbReference type="STRING" id="2070753.A0A3A2ZNB7"/>
<dbReference type="PANTHER" id="PTHR23082">
    <property type="entry name" value="TRANSCRIPTION INITIATION FACTOR IIIC TFIIIC , POLYPEPTIDE 3-RELATED"/>
    <property type="match status" value="1"/>
</dbReference>
<dbReference type="PROSITE" id="PS50005">
    <property type="entry name" value="TPR"/>
    <property type="match status" value="1"/>
</dbReference>
<evidence type="ECO:0000313" key="4">
    <source>
        <dbReference type="Proteomes" id="UP000266188"/>
    </source>
</evidence>
<name>A0A3A2ZNB7_9EURO</name>
<dbReference type="AlphaFoldDB" id="A0A3A2ZNB7"/>
<feature type="region of interest" description="Disordered" evidence="2">
    <location>
        <begin position="59"/>
        <end position="146"/>
    </location>
</feature>
<dbReference type="Pfam" id="PF14559">
    <property type="entry name" value="TPR_19"/>
    <property type="match status" value="1"/>
</dbReference>
<keyword evidence="1" id="KW-0802">TPR repeat</keyword>
<dbReference type="SMART" id="SM00028">
    <property type="entry name" value="TPR"/>
    <property type="match status" value="8"/>
</dbReference>
<feature type="region of interest" description="Disordered" evidence="2">
    <location>
        <begin position="1"/>
        <end position="21"/>
    </location>
</feature>
<dbReference type="EMBL" id="MVGC01000073">
    <property type="protein sequence ID" value="RJE24662.1"/>
    <property type="molecule type" value="Genomic_DNA"/>
</dbReference>
<reference evidence="4" key="1">
    <citation type="submission" date="2017-02" db="EMBL/GenBank/DDBJ databases">
        <authorList>
            <person name="Tafer H."/>
            <person name="Lopandic K."/>
        </authorList>
    </citation>
    <scope>NUCLEOTIDE SEQUENCE [LARGE SCALE GENOMIC DNA]</scope>
    <source>
        <strain evidence="4">CBS 366.77</strain>
    </source>
</reference>
<feature type="compositionally biased region" description="Acidic residues" evidence="2">
    <location>
        <begin position="96"/>
        <end position="115"/>
    </location>
</feature>
<evidence type="ECO:0000313" key="3">
    <source>
        <dbReference type="EMBL" id="RJE24662.1"/>
    </source>
</evidence>
<keyword evidence="4" id="KW-1185">Reference proteome</keyword>
<sequence length="1087" mass="124091">MDYPDDTSNHDRAPMETPYPDIDEVFHYPWQGSQQTVAAGDSSLASVIDPRLYKDLFPSNVPQQQSLTDDADEFSSIPGELQRDADGSSDQLYEYSGEESTDDEYLEMSDEDEETGGPSGDRLGARGGKGVKRGPRKPLDPGPVFKDLHSRATSAFIDSDYKTAIELVTEAIQINPEIFAAHALLSEILLAQGEKDKALTALFTAAHTRPRDPSVWSKVARMILDRAGDDRQSALNGVIYCYSRVLDIDPKNLNARFQRAAIYRELRQNGRAASEYERLLKEIPHNARALRHLAEIYIDLNDVQKAVNHYSNSVNYYLSREPEEVPDFSWSDVNIYAELYGYVGQYEKGITAIKTLSRWLLGRRDDTMWDSFDDDDREWDADDFPRRIKTDGYIPDQWPRDSYGMGLPLELRAKLGLFRLKIGHEAEALVSGLKSQRSLPPDWTLQQHFEWLSPDDTSEGAPLYDYGDLFREVADSLKQAALFEEALRFYVPVQETSEYADVSFFLTLGECYLRLNRLDDAENCYLIVTEHDARNVESRVQLAKLYERIGMKEEAFKYVNEAVLLERQSTRSRRRGKDTRLDQLAMEYKTAELAPDGATMQATAPIGLTGGPAPAFTTRVTPLNKKSRQEAESERTENVKFLYSKMIHLQPLIKEGNADATEDWLDIADALLHDFRSNRIFYPTQRSVVFLGYSREAQKGTGRQKSRPFMDEMRELAGRLQESLGTSDVSFQDAVPTDYHGLAFDQWLDIFLQYSLLVAEQGENEEAYETLAAAVDASVFYHSKRKTRLIHVCWFTCALRMQDEETLTNEARWFIKEYQFVTDSYRIFAILSRLSGNPHRSLFHSSPNMKFMLRQIKAMDFSLSQHMSQSGPARTPRQPRYHERVGLSSRNEMGEVVAAEEMDVALLMLYGHILYSGNSFYPALNYFFRAYALDPENPAVLLSIAVSYIHQSLKRQSENRHYLIMEGLSFMYEYRRVREKEGTLLQERQEMEFNFARVYHMLGLAHLAVEGYHKVLELGEQIQIESQKARGQIPGTDGLDIVMGEADVQQPFVEDFSSEAAVALQTIYALSGDLKAAKDITEKWLVI</sequence>
<accession>A0A3A2ZNB7</accession>
<dbReference type="InterPro" id="IPR011990">
    <property type="entry name" value="TPR-like_helical_dom_sf"/>
</dbReference>
<comment type="caution">
    <text evidence="3">The sequence shown here is derived from an EMBL/GenBank/DDBJ whole genome shotgun (WGS) entry which is preliminary data.</text>
</comment>
<dbReference type="GO" id="GO:0006383">
    <property type="term" value="P:transcription by RNA polymerase III"/>
    <property type="evidence" value="ECO:0007669"/>
    <property type="project" value="InterPro"/>
</dbReference>
<evidence type="ECO:0000256" key="1">
    <source>
        <dbReference type="PROSITE-ProRule" id="PRU00339"/>
    </source>
</evidence>
<protein>
    <submittedName>
        <fullName evidence="3">Uncharacterized protein</fullName>
    </submittedName>
</protein>
<dbReference type="Pfam" id="PF13432">
    <property type="entry name" value="TPR_16"/>
    <property type="match status" value="1"/>
</dbReference>
<dbReference type="Gene3D" id="1.25.40.10">
    <property type="entry name" value="Tetratricopeptide repeat domain"/>
    <property type="match status" value="3"/>
</dbReference>
<dbReference type="GO" id="GO:0000127">
    <property type="term" value="C:transcription factor TFIIIC complex"/>
    <property type="evidence" value="ECO:0007669"/>
    <property type="project" value="TreeGrafter"/>
</dbReference>
<dbReference type="InterPro" id="IPR039340">
    <property type="entry name" value="Tfc4/TFIIIC-102/Sfc4"/>
</dbReference>
<dbReference type="PANTHER" id="PTHR23082:SF0">
    <property type="entry name" value="GENERAL TRANSCRIPTION FACTOR 3C POLYPEPTIDE 3"/>
    <property type="match status" value="1"/>
</dbReference>
<dbReference type="Proteomes" id="UP000266188">
    <property type="component" value="Unassembled WGS sequence"/>
</dbReference>
<gene>
    <name evidence="3" type="ORF">PHISCL_03028</name>
</gene>
<dbReference type="SUPFAM" id="SSF48452">
    <property type="entry name" value="TPR-like"/>
    <property type="match status" value="2"/>
</dbReference>
<dbReference type="OrthoDB" id="9991317at2759"/>
<proteinExistence type="predicted"/>
<feature type="repeat" description="TPR" evidence="1">
    <location>
        <begin position="904"/>
        <end position="937"/>
    </location>
</feature>